<evidence type="ECO:0000313" key="2">
    <source>
        <dbReference type="EMBL" id="BAJ99810.1"/>
    </source>
</evidence>
<name>F2DXI9_HORVV</name>
<protein>
    <submittedName>
        <fullName evidence="2">Predicted protein</fullName>
    </submittedName>
</protein>
<organism evidence="2">
    <name type="scientific">Hordeum vulgare subsp. vulgare</name>
    <name type="common">Domesticated barley</name>
    <dbReference type="NCBI Taxonomy" id="112509"/>
    <lineage>
        <taxon>Eukaryota</taxon>
        <taxon>Viridiplantae</taxon>
        <taxon>Streptophyta</taxon>
        <taxon>Embryophyta</taxon>
        <taxon>Tracheophyta</taxon>
        <taxon>Spermatophyta</taxon>
        <taxon>Magnoliopsida</taxon>
        <taxon>Liliopsida</taxon>
        <taxon>Poales</taxon>
        <taxon>Poaceae</taxon>
        <taxon>BOP clade</taxon>
        <taxon>Pooideae</taxon>
        <taxon>Triticodae</taxon>
        <taxon>Triticeae</taxon>
        <taxon>Hordeinae</taxon>
        <taxon>Hordeum</taxon>
    </lineage>
</organism>
<feature type="region of interest" description="Disordered" evidence="1">
    <location>
        <begin position="40"/>
        <end position="113"/>
    </location>
</feature>
<feature type="compositionally biased region" description="Basic residues" evidence="1">
    <location>
        <begin position="92"/>
        <end position="110"/>
    </location>
</feature>
<dbReference type="AlphaFoldDB" id="F2DXI9"/>
<dbReference type="EMBL" id="AK368607">
    <property type="protein sequence ID" value="BAJ99810.1"/>
    <property type="molecule type" value="mRNA"/>
</dbReference>
<proteinExistence type="evidence at transcript level"/>
<evidence type="ECO:0000256" key="1">
    <source>
        <dbReference type="SAM" id="MobiDB-lite"/>
    </source>
</evidence>
<reference evidence="2" key="1">
    <citation type="journal article" date="2011" name="Plant Physiol.">
        <title>Comprehensive sequence analysis of 24,783 barley full-length cDNAs derived from 12 clone libraries.</title>
        <authorList>
            <person name="Matsumoto T."/>
            <person name="Tanaka T."/>
            <person name="Sakai H."/>
            <person name="Amano N."/>
            <person name="Kanamori H."/>
            <person name="Kurita K."/>
            <person name="Kikuta A."/>
            <person name="Kamiya K."/>
            <person name="Yamamoto M."/>
            <person name="Ikawa H."/>
            <person name="Fujii N."/>
            <person name="Hori K."/>
            <person name="Itoh T."/>
            <person name="Sato K."/>
        </authorList>
    </citation>
    <scope>NUCLEOTIDE SEQUENCE</scope>
    <source>
        <tissue evidence="2">Shoot and root</tissue>
    </source>
</reference>
<accession>F2DXI9</accession>
<feature type="compositionally biased region" description="Basic residues" evidence="1">
    <location>
        <begin position="73"/>
        <end position="82"/>
    </location>
</feature>
<sequence>MELWNPPLIRTIILKYQLCKRGRSCGKDGSLTLWRRASGHGYRSCRGRGRSPAQARRDDDLETSSSSLDKMKRTSKKRRRNKRPDLEGGGGGRRRGGRRPRRRRYRRLHPRCPTPIGPGDAAAVGVAWVAGGICVPAFPLQRSFLLLNFVR</sequence>